<evidence type="ECO:0000313" key="6">
    <source>
        <dbReference type="Proteomes" id="UP000036176"/>
    </source>
</evidence>
<dbReference type="InterPro" id="IPR016032">
    <property type="entry name" value="Sig_transdc_resp-reg_C-effctor"/>
</dbReference>
<dbReference type="Pfam" id="PF00196">
    <property type="entry name" value="GerE"/>
    <property type="match status" value="1"/>
</dbReference>
<dbReference type="InterPro" id="IPR027417">
    <property type="entry name" value="P-loop_NTPase"/>
</dbReference>
<dbReference type="PANTHER" id="PTHR16305">
    <property type="entry name" value="TESTICULAR SOLUBLE ADENYLYL CYCLASE"/>
    <property type="match status" value="1"/>
</dbReference>
<organism evidence="5 6">
    <name type="scientific">Mycolicibacterium chubuense</name>
    <name type="common">Mycobacterium chubuense</name>
    <dbReference type="NCBI Taxonomy" id="1800"/>
    <lineage>
        <taxon>Bacteria</taxon>
        <taxon>Bacillati</taxon>
        <taxon>Actinomycetota</taxon>
        <taxon>Actinomycetes</taxon>
        <taxon>Mycobacteriales</taxon>
        <taxon>Mycobacteriaceae</taxon>
        <taxon>Mycolicibacterium</taxon>
    </lineage>
</organism>
<reference evidence="5 6" key="1">
    <citation type="journal article" date="2015" name="Genome Biol. Evol.">
        <title>Characterization of Three Mycobacterium spp. with Potential Use in Bioremediation by Genome Sequencing and Comparative Genomics.</title>
        <authorList>
            <person name="Das S."/>
            <person name="Pettersson B.M."/>
            <person name="Behra P.R."/>
            <person name="Ramesh M."/>
            <person name="Dasgupta S."/>
            <person name="Bhattacharya A."/>
            <person name="Kirsebom L.A."/>
        </authorList>
    </citation>
    <scope>NUCLEOTIDE SEQUENCE [LARGE SCALE GENOMIC DNA]</scope>
    <source>
        <strain evidence="5 6">DSM 44219</strain>
    </source>
</reference>
<dbReference type="Proteomes" id="UP000036176">
    <property type="component" value="Unassembled WGS sequence"/>
</dbReference>
<dbReference type="InterPro" id="IPR000792">
    <property type="entry name" value="Tscrpt_reg_LuxR_C"/>
</dbReference>
<dbReference type="GO" id="GO:0004016">
    <property type="term" value="F:adenylate cyclase activity"/>
    <property type="evidence" value="ECO:0007669"/>
    <property type="project" value="TreeGrafter"/>
</dbReference>
<dbReference type="GO" id="GO:0006355">
    <property type="term" value="P:regulation of DNA-templated transcription"/>
    <property type="evidence" value="ECO:0007669"/>
    <property type="project" value="InterPro"/>
</dbReference>
<dbReference type="PRINTS" id="PR00038">
    <property type="entry name" value="HTHLUXR"/>
</dbReference>
<dbReference type="Gene3D" id="1.10.10.10">
    <property type="entry name" value="Winged helix-like DNA-binding domain superfamily/Winged helix DNA-binding domain"/>
    <property type="match status" value="1"/>
</dbReference>
<keyword evidence="1" id="KW-0547">Nucleotide-binding</keyword>
<name>A0A0J6Z9V5_MYCCU</name>
<comment type="caution">
    <text evidence="5">The sequence shown here is derived from an EMBL/GenBank/DDBJ whole genome shotgun (WGS) entry which is preliminary data.</text>
</comment>
<keyword evidence="2" id="KW-0067">ATP-binding</keyword>
<accession>A0A0J6Z9V5</accession>
<dbReference type="SUPFAM" id="SSF46894">
    <property type="entry name" value="C-terminal effector domain of the bipartite response regulators"/>
    <property type="match status" value="1"/>
</dbReference>
<dbReference type="PROSITE" id="PS00622">
    <property type="entry name" value="HTH_LUXR_1"/>
    <property type="match status" value="1"/>
</dbReference>
<dbReference type="PATRIC" id="fig|1800.3.peg.1779"/>
<dbReference type="GO" id="GO:0003677">
    <property type="term" value="F:DNA binding"/>
    <property type="evidence" value="ECO:0007669"/>
    <property type="project" value="InterPro"/>
</dbReference>
<evidence type="ECO:0000256" key="1">
    <source>
        <dbReference type="ARBA" id="ARBA00022741"/>
    </source>
</evidence>
<gene>
    <name evidence="5" type="ORF">MCHUDSM44219_01769</name>
</gene>
<dbReference type="PROSITE" id="PS50043">
    <property type="entry name" value="HTH_LUXR_2"/>
    <property type="match status" value="1"/>
</dbReference>
<dbReference type="EMBL" id="JYNX01000031">
    <property type="protein sequence ID" value="KMO81416.1"/>
    <property type="molecule type" value="Genomic_DNA"/>
</dbReference>
<dbReference type="SUPFAM" id="SSF52540">
    <property type="entry name" value="P-loop containing nucleoside triphosphate hydrolases"/>
    <property type="match status" value="1"/>
</dbReference>
<dbReference type="GO" id="GO:0005737">
    <property type="term" value="C:cytoplasm"/>
    <property type="evidence" value="ECO:0007669"/>
    <property type="project" value="TreeGrafter"/>
</dbReference>
<dbReference type="SMART" id="SM00421">
    <property type="entry name" value="HTH_LUXR"/>
    <property type="match status" value="1"/>
</dbReference>
<feature type="domain" description="HTH luxR-type" evidence="4">
    <location>
        <begin position="883"/>
        <end position="948"/>
    </location>
</feature>
<dbReference type="CDD" id="cd06170">
    <property type="entry name" value="LuxR_C_like"/>
    <property type="match status" value="1"/>
</dbReference>
<dbReference type="AlphaFoldDB" id="A0A0J6Z9V5"/>
<evidence type="ECO:0000259" key="4">
    <source>
        <dbReference type="PROSITE" id="PS50043"/>
    </source>
</evidence>
<evidence type="ECO:0000313" key="5">
    <source>
        <dbReference type="EMBL" id="KMO81416.1"/>
    </source>
</evidence>
<dbReference type="InterPro" id="IPR036388">
    <property type="entry name" value="WH-like_DNA-bd_sf"/>
</dbReference>
<dbReference type="Gene3D" id="1.25.40.10">
    <property type="entry name" value="Tetratricopeptide repeat domain"/>
    <property type="match status" value="1"/>
</dbReference>
<sequence>MLVESRGDGGAAAPRLLERDDDLHTIDVIAAAAAGGAGSMLLIEGPAGIGKTALLDHLRGRAAAAGMVVYTARGGDLERGFGFGIVRQLLESTVLGADVGERERLLAGAARLAEPVFTDVESAASIADIAFATLHGLYWLLANLAERAPLVLLVDDAHCADDPSLRFLLHLAPRLAGLPILVALSVRTSPHKVRAELRALTLESRAPVVRPQPLSDDAVASLVRALLGAGAGDRLCHSCAVATGGNPFLLSELLGEFRRTGRSARTIDPSDVDQLVPERVSASVLIRVSQLGPAASALARAVAVLGEWARLSTCVRFTGLDVTQAADLAAALVDSEILVHGEPLRCVHPLIRTAIYEDLSHTERADLHARAVRVLAEQHCERGVIGAHLLATAPAGDLSAVAMLREAARAALAGGAPETAVALLRRALDEPPDDAERPDIVSELGIAEYEIGDASATVHLREAIDTTADPLTRARAVMALAWSNHPDADSQRAQLSFYEQAASEVGLYDRELQLQLEGARLGALLLNPDLPDGFEQAADRFSDFPARTRAECLIRSFVARRALQTGPVAVAGDLAEQAARHPALVSEGGHPLWRTNVTICLMEAERYDAAEHILSRAMRHAERMGSPQWLARAQWLRGLVRHRRGDLRAAEVDGRAAVDIHGAAAPYTRTPGLVVVIDTLADQGRVDEADALLVQRGMDGALIPTLFAVLPLLARGRLHAAAGRHELARDDLLDALSRIQSSRGTFPWAGDVRVALVPVLLALGEDVSARKTADEAVSCARVAASPRRLGGALRVRGLCAGGRERLDLLREAVDVLQDSPALLWRAQTLVDFGRALRLAGQHDEARDILRAGLDLAHRCRAAPLADQAERETRAAGGRPRRRAAVGADALTASERRVAEMAAEGMSNKDIAQALFVTLRTVELHLSNAYAKLGIRSRQDLAGALVGDGGQPR</sequence>
<dbReference type="InterPro" id="IPR041664">
    <property type="entry name" value="AAA_16"/>
</dbReference>
<dbReference type="SMART" id="SM00028">
    <property type="entry name" value="TPR"/>
    <property type="match status" value="5"/>
</dbReference>
<dbReference type="InterPro" id="IPR011990">
    <property type="entry name" value="TPR-like_helical_dom_sf"/>
</dbReference>
<dbReference type="RefSeq" id="WP_237157315.1">
    <property type="nucleotide sequence ID" value="NZ_UATB01000009.1"/>
</dbReference>
<feature type="region of interest" description="Disordered" evidence="3">
    <location>
        <begin position="866"/>
        <end position="886"/>
    </location>
</feature>
<dbReference type="Pfam" id="PF13191">
    <property type="entry name" value="AAA_16"/>
    <property type="match status" value="1"/>
</dbReference>
<dbReference type="GO" id="GO:0005524">
    <property type="term" value="F:ATP binding"/>
    <property type="evidence" value="ECO:0007669"/>
    <property type="project" value="UniProtKB-KW"/>
</dbReference>
<proteinExistence type="predicted"/>
<keyword evidence="6" id="KW-1185">Reference proteome</keyword>
<dbReference type="SUPFAM" id="SSF48452">
    <property type="entry name" value="TPR-like"/>
    <property type="match status" value="1"/>
</dbReference>
<protein>
    <submittedName>
        <fullName evidence="5">Putative HTH-type transcriptional regulator</fullName>
    </submittedName>
</protein>
<dbReference type="InterPro" id="IPR019734">
    <property type="entry name" value="TPR_rpt"/>
</dbReference>
<evidence type="ECO:0000256" key="2">
    <source>
        <dbReference type="ARBA" id="ARBA00022840"/>
    </source>
</evidence>
<dbReference type="PANTHER" id="PTHR16305:SF35">
    <property type="entry name" value="TRANSCRIPTIONAL ACTIVATOR DOMAIN"/>
    <property type="match status" value="1"/>
</dbReference>
<evidence type="ECO:0000256" key="3">
    <source>
        <dbReference type="SAM" id="MobiDB-lite"/>
    </source>
</evidence>